<accession>A0A6J6A0L0</accession>
<name>A0A6J6A0L0_9ZZZZ</name>
<dbReference type="Gene3D" id="3.40.50.1110">
    <property type="entry name" value="SGNH hydrolase"/>
    <property type="match status" value="1"/>
</dbReference>
<dbReference type="Pfam" id="PF13472">
    <property type="entry name" value="Lipase_GDSL_2"/>
    <property type="match status" value="1"/>
</dbReference>
<dbReference type="SUPFAM" id="SSF52266">
    <property type="entry name" value="SGNH hydrolase"/>
    <property type="match status" value="1"/>
</dbReference>
<gene>
    <name evidence="2" type="ORF">UFOPK3547_01551</name>
</gene>
<proteinExistence type="predicted"/>
<dbReference type="EMBL" id="CAESAN010000169">
    <property type="protein sequence ID" value="CAB4347016.1"/>
    <property type="molecule type" value="Genomic_DNA"/>
</dbReference>
<protein>
    <submittedName>
        <fullName evidence="2">Unannotated protein</fullName>
    </submittedName>
</protein>
<feature type="domain" description="SGNH hydrolase-type esterase" evidence="1">
    <location>
        <begin position="39"/>
        <end position="282"/>
    </location>
</feature>
<sequence length="296" mass="30929">MTNRNCTLSGMALVITLLATLTLAPTASAAKPQRFYVSLGDSYSVGFQPGIGSTRHGFVDQVPGLAKSRGYNLKVVNFGCSGASSEALMEQVGCYKKALGLGATPYPKQTQLAAATKFIKANRSKVALITVAAGGHDLLSCVSAADTLGCVLAAAAAIKTNVTATAKALRAAAGPKTKIVGTTYVDAVLGAWVKPGGDDGEKLARLSVPAFRSLVNPALKKAYASANSSFIDVTAATGAYGDLTVFENLAPYGLIPKPVAEMCRISYYCDKGDIHPRTRGYRMISKMVVAELPRRK</sequence>
<dbReference type="InterPro" id="IPR013830">
    <property type="entry name" value="SGNH_hydro"/>
</dbReference>
<organism evidence="2">
    <name type="scientific">freshwater metagenome</name>
    <dbReference type="NCBI Taxonomy" id="449393"/>
    <lineage>
        <taxon>unclassified sequences</taxon>
        <taxon>metagenomes</taxon>
        <taxon>ecological metagenomes</taxon>
    </lineage>
</organism>
<dbReference type="AlphaFoldDB" id="A0A6J6A0L0"/>
<dbReference type="InterPro" id="IPR036514">
    <property type="entry name" value="SGNH_hydro_sf"/>
</dbReference>
<evidence type="ECO:0000313" key="2">
    <source>
        <dbReference type="EMBL" id="CAB4347016.1"/>
    </source>
</evidence>
<reference evidence="2" key="1">
    <citation type="submission" date="2020-05" db="EMBL/GenBank/DDBJ databases">
        <authorList>
            <person name="Chiriac C."/>
            <person name="Salcher M."/>
            <person name="Ghai R."/>
            <person name="Kavagutti S V."/>
        </authorList>
    </citation>
    <scope>NUCLEOTIDE SEQUENCE</scope>
</reference>
<evidence type="ECO:0000259" key="1">
    <source>
        <dbReference type="Pfam" id="PF13472"/>
    </source>
</evidence>